<dbReference type="PANTHER" id="PTHR24305:SF96">
    <property type="entry name" value="CYTOCHROME P450 MONOOXYGENASE STCB-RELATED"/>
    <property type="match status" value="1"/>
</dbReference>
<dbReference type="PRINTS" id="PR00463">
    <property type="entry name" value="EP450I"/>
</dbReference>
<accession>A0A9Q8QGG8</accession>
<dbReference type="GO" id="GO:0004497">
    <property type="term" value="F:monooxygenase activity"/>
    <property type="evidence" value="ECO:0007669"/>
    <property type="project" value="UniProtKB-KW"/>
</dbReference>
<dbReference type="GO" id="GO:0005506">
    <property type="term" value="F:iron ion binding"/>
    <property type="evidence" value="ECO:0007669"/>
    <property type="project" value="InterPro"/>
</dbReference>
<dbReference type="InterPro" id="IPR001128">
    <property type="entry name" value="Cyt_P450"/>
</dbReference>
<dbReference type="Gene3D" id="1.10.630.10">
    <property type="entry name" value="Cytochrome P450"/>
    <property type="match status" value="1"/>
</dbReference>
<dbReference type="CDD" id="cd11059">
    <property type="entry name" value="CYP_fungal"/>
    <property type="match status" value="1"/>
</dbReference>
<dbReference type="InterPro" id="IPR002401">
    <property type="entry name" value="Cyt_P450_E_grp-I"/>
</dbReference>
<organism evidence="9 10">
    <name type="scientific">Purpureocillium takamizusanense</name>
    <dbReference type="NCBI Taxonomy" id="2060973"/>
    <lineage>
        <taxon>Eukaryota</taxon>
        <taxon>Fungi</taxon>
        <taxon>Dikarya</taxon>
        <taxon>Ascomycota</taxon>
        <taxon>Pezizomycotina</taxon>
        <taxon>Sordariomycetes</taxon>
        <taxon>Hypocreomycetidae</taxon>
        <taxon>Hypocreales</taxon>
        <taxon>Ophiocordycipitaceae</taxon>
        <taxon>Purpureocillium</taxon>
    </lineage>
</organism>
<dbReference type="InterPro" id="IPR050121">
    <property type="entry name" value="Cytochrome_P450_monoxygenase"/>
</dbReference>
<keyword evidence="10" id="KW-1185">Reference proteome</keyword>
<protein>
    <recommendedName>
        <fullName evidence="11">Cytochrome P450</fullName>
    </recommendedName>
</protein>
<dbReference type="SUPFAM" id="SSF48264">
    <property type="entry name" value="Cytochrome P450"/>
    <property type="match status" value="1"/>
</dbReference>
<comment type="similarity">
    <text evidence="2 8">Belongs to the cytochrome P450 family.</text>
</comment>
<evidence type="ECO:0000256" key="7">
    <source>
        <dbReference type="PIRSR" id="PIRSR602401-1"/>
    </source>
</evidence>
<keyword evidence="3 7" id="KW-0349">Heme</keyword>
<evidence type="ECO:0000256" key="8">
    <source>
        <dbReference type="RuleBase" id="RU000461"/>
    </source>
</evidence>
<dbReference type="PRINTS" id="PR00385">
    <property type="entry name" value="P450"/>
</dbReference>
<comment type="cofactor">
    <cofactor evidence="1 7">
        <name>heme</name>
        <dbReference type="ChEBI" id="CHEBI:30413"/>
    </cofactor>
</comment>
<keyword evidence="4 7" id="KW-0479">Metal-binding</keyword>
<dbReference type="EMBL" id="CP086357">
    <property type="protein sequence ID" value="UNI18449.1"/>
    <property type="molecule type" value="Genomic_DNA"/>
</dbReference>
<dbReference type="Pfam" id="PF00067">
    <property type="entry name" value="p450"/>
    <property type="match status" value="1"/>
</dbReference>
<dbReference type="RefSeq" id="XP_047841930.1">
    <property type="nucleotide sequence ID" value="XM_047985950.1"/>
</dbReference>
<dbReference type="InterPro" id="IPR017972">
    <property type="entry name" value="Cyt_P450_CS"/>
</dbReference>
<evidence type="ECO:0000256" key="3">
    <source>
        <dbReference type="ARBA" id="ARBA00022617"/>
    </source>
</evidence>
<evidence type="ECO:0000256" key="5">
    <source>
        <dbReference type="ARBA" id="ARBA00023002"/>
    </source>
</evidence>
<dbReference type="GO" id="GO:0016705">
    <property type="term" value="F:oxidoreductase activity, acting on paired donors, with incorporation or reduction of molecular oxygen"/>
    <property type="evidence" value="ECO:0007669"/>
    <property type="project" value="InterPro"/>
</dbReference>
<proteinExistence type="inferred from homology"/>
<dbReference type="InterPro" id="IPR036396">
    <property type="entry name" value="Cyt_P450_sf"/>
</dbReference>
<evidence type="ECO:0000256" key="6">
    <source>
        <dbReference type="ARBA" id="ARBA00023004"/>
    </source>
</evidence>
<keyword evidence="6 7" id="KW-0408">Iron</keyword>
<gene>
    <name evidence="9" type="ORF">JDV02_004716</name>
</gene>
<evidence type="ECO:0000313" key="10">
    <source>
        <dbReference type="Proteomes" id="UP000829364"/>
    </source>
</evidence>
<dbReference type="OrthoDB" id="1470350at2759"/>
<sequence length="499" mass="55811">MAVFPMSGGLLSLAGAALTLTGVVLAVVLARSILQISRSSTSKVPGPWYSKWTSLVVDLHFLKGTRCFYVHALHKKYGPVVRVAPNEVAISDLEAVKAIYTTKETFLKSDFYTSLVSPGSEAMFSTVNIDFHRRHRRLLASPMSETSLKSVMPQIRAHVDLAVRRIDEEMKARGSADVLKWYLFMATDIIGQLTFGDSFHMLELGRKNKYAHELERVGRIGALRVSLPSLVSLAYKTPFQIPMFREAVEASANMRRYATDSLNRYRRVVENDATFVQQTLFTKVFRAEEDEKLSFDEVRDEAQSYIVAGSDTTANTMAYLTWAVCRQPSIRDALVEELRTLPEDYTEAHLRDLPYLEQVITETLRLYSAAPSGLPRVVPPGGCELAGYWFDEGTTVSTQAYSMHRDPVVFPQPDAFIPSRWADPTKTMKDSFMPFGRGPRVCIGQHLAKIELRLASARFFLTFPSAQVSSLEGMSDQEMEPAIYFLAAPTGGRCLIQAA</sequence>
<evidence type="ECO:0000256" key="1">
    <source>
        <dbReference type="ARBA" id="ARBA00001971"/>
    </source>
</evidence>
<dbReference type="GeneID" id="72066668"/>
<evidence type="ECO:0000313" key="9">
    <source>
        <dbReference type="EMBL" id="UNI18449.1"/>
    </source>
</evidence>
<keyword evidence="8" id="KW-0503">Monooxygenase</keyword>
<dbReference type="PROSITE" id="PS00086">
    <property type="entry name" value="CYTOCHROME_P450"/>
    <property type="match status" value="1"/>
</dbReference>
<dbReference type="Proteomes" id="UP000829364">
    <property type="component" value="Chromosome 4"/>
</dbReference>
<dbReference type="AlphaFoldDB" id="A0A9Q8QGG8"/>
<dbReference type="KEGG" id="ptkz:JDV02_004716"/>
<keyword evidence="5 8" id="KW-0560">Oxidoreductase</keyword>
<evidence type="ECO:0000256" key="2">
    <source>
        <dbReference type="ARBA" id="ARBA00010617"/>
    </source>
</evidence>
<feature type="binding site" description="axial binding residue" evidence="7">
    <location>
        <position position="442"/>
    </location>
    <ligand>
        <name>heme</name>
        <dbReference type="ChEBI" id="CHEBI:30413"/>
    </ligand>
    <ligandPart>
        <name>Fe</name>
        <dbReference type="ChEBI" id="CHEBI:18248"/>
    </ligandPart>
</feature>
<evidence type="ECO:0008006" key="11">
    <source>
        <dbReference type="Google" id="ProtNLM"/>
    </source>
</evidence>
<dbReference type="GO" id="GO:0020037">
    <property type="term" value="F:heme binding"/>
    <property type="evidence" value="ECO:0007669"/>
    <property type="project" value="InterPro"/>
</dbReference>
<reference evidence="9" key="1">
    <citation type="submission" date="2021-11" db="EMBL/GenBank/DDBJ databases">
        <title>Purpureocillium_takamizusanense_genome.</title>
        <authorList>
            <person name="Nguyen N.-H."/>
        </authorList>
    </citation>
    <scope>NUCLEOTIDE SEQUENCE</scope>
    <source>
        <strain evidence="9">PT3</strain>
    </source>
</reference>
<dbReference type="PANTHER" id="PTHR24305">
    <property type="entry name" value="CYTOCHROME P450"/>
    <property type="match status" value="1"/>
</dbReference>
<name>A0A9Q8QGG8_9HYPO</name>
<evidence type="ECO:0000256" key="4">
    <source>
        <dbReference type="ARBA" id="ARBA00022723"/>
    </source>
</evidence>